<reference evidence="1" key="1">
    <citation type="submission" date="2008-01" db="EMBL/GenBank/DDBJ databases">
        <title>Complete sequence of chromosome of Caulobacter sp. K31.</title>
        <authorList>
            <consortium name="US DOE Joint Genome Institute"/>
            <person name="Copeland A."/>
            <person name="Lucas S."/>
            <person name="Lapidus A."/>
            <person name="Barry K."/>
            <person name="Glavina del Rio T."/>
            <person name="Dalin E."/>
            <person name="Tice H."/>
            <person name="Pitluck S."/>
            <person name="Bruce D."/>
            <person name="Goodwin L."/>
            <person name="Thompson L.S."/>
            <person name="Brettin T."/>
            <person name="Detter J.C."/>
            <person name="Han C."/>
            <person name="Schmutz J."/>
            <person name="Larimer F."/>
            <person name="Land M."/>
            <person name="Hauser L."/>
            <person name="Kyrpides N."/>
            <person name="Kim E."/>
            <person name="Stephens C."/>
            <person name="Richardson P."/>
        </authorList>
    </citation>
    <scope>NUCLEOTIDE SEQUENCE [LARGE SCALE GENOMIC DNA]</scope>
    <source>
        <strain evidence="1">K31</strain>
    </source>
</reference>
<dbReference type="Pfam" id="PF12686">
    <property type="entry name" value="DUF3800"/>
    <property type="match status" value="1"/>
</dbReference>
<protein>
    <recommendedName>
        <fullName evidence="2">DUF3800 domain-containing protein</fullName>
    </recommendedName>
</protein>
<evidence type="ECO:0000313" key="1">
    <source>
        <dbReference type="EMBL" id="ABZ73752.1"/>
    </source>
</evidence>
<name>B0T1Z1_CAUSK</name>
<sequence length="234" mass="26523">MIVIYLDDSGEAADPFITLAGYLATTGEWKKFEAEARAYLEAFGVDHLHTVDLHRRRKAFDGWSREKVREFANGLFAILGKYSVVGMSFSVLKEVFNAKRVNLKREGAATTFCIKGIVARLLSNPVVVEILKWDGVDISIVLEKGNRHDGAIVKEFERISAMNGRFKSIALADKKSAIALQVADFLAYFSRRLLCLDRSHPRYDDERAFFDEVIKNVVNHDLFVATDFHVDEPY</sequence>
<evidence type="ECO:0008006" key="2">
    <source>
        <dbReference type="Google" id="ProtNLM"/>
    </source>
</evidence>
<dbReference type="EMBL" id="CP000927">
    <property type="protein sequence ID" value="ABZ73752.1"/>
    <property type="molecule type" value="Genomic_DNA"/>
</dbReference>
<dbReference type="eggNOG" id="ENOG50348YY">
    <property type="taxonomic scope" value="Bacteria"/>
</dbReference>
<dbReference type="InterPro" id="IPR024524">
    <property type="entry name" value="DUF3800"/>
</dbReference>
<organism evidence="1">
    <name type="scientific">Caulobacter sp. (strain K31)</name>
    <dbReference type="NCBI Taxonomy" id="366602"/>
    <lineage>
        <taxon>Bacteria</taxon>
        <taxon>Pseudomonadati</taxon>
        <taxon>Pseudomonadota</taxon>
        <taxon>Alphaproteobacteria</taxon>
        <taxon>Caulobacterales</taxon>
        <taxon>Caulobacteraceae</taxon>
        <taxon>Caulobacter</taxon>
    </lineage>
</organism>
<dbReference type="KEGG" id="cak:Caul_4632"/>
<gene>
    <name evidence="1" type="ordered locus">Caul_4632</name>
</gene>
<dbReference type="HOGENOM" id="CLU_1183304_0_0_5"/>
<proteinExistence type="predicted"/>
<dbReference type="OrthoDB" id="7605555at2"/>
<dbReference type="AlphaFoldDB" id="B0T1Z1"/>
<accession>B0T1Z1</accession>